<keyword evidence="1" id="KW-0677">Repeat</keyword>
<dbReference type="Pfam" id="PF00076">
    <property type="entry name" value="RRM_1"/>
    <property type="match status" value="1"/>
</dbReference>
<feature type="region of interest" description="Disordered" evidence="4">
    <location>
        <begin position="333"/>
        <end position="404"/>
    </location>
</feature>
<feature type="region of interest" description="Disordered" evidence="4">
    <location>
        <begin position="1"/>
        <end position="69"/>
    </location>
</feature>
<feature type="region of interest" description="Disordered" evidence="4">
    <location>
        <begin position="226"/>
        <end position="280"/>
    </location>
</feature>
<evidence type="ECO:0000313" key="6">
    <source>
        <dbReference type="EMBL" id="KNZ53683.1"/>
    </source>
</evidence>
<keyword evidence="2 3" id="KW-0694">RNA-binding</keyword>
<proteinExistence type="predicted"/>
<dbReference type="Proteomes" id="UP000037035">
    <property type="component" value="Unassembled WGS sequence"/>
</dbReference>
<dbReference type="STRING" id="27349.A0A0L6UYR4"/>
<evidence type="ECO:0000256" key="3">
    <source>
        <dbReference type="PROSITE-ProRule" id="PRU00176"/>
    </source>
</evidence>
<dbReference type="VEuPathDB" id="FungiDB:VP01_3167g5"/>
<feature type="compositionally biased region" description="Basic and acidic residues" evidence="4">
    <location>
        <begin position="32"/>
        <end position="45"/>
    </location>
</feature>
<dbReference type="EMBL" id="LAVV01008132">
    <property type="protein sequence ID" value="KNZ53683.1"/>
    <property type="molecule type" value="Genomic_DNA"/>
</dbReference>
<dbReference type="GO" id="GO:0003723">
    <property type="term" value="F:RNA binding"/>
    <property type="evidence" value="ECO:0007669"/>
    <property type="project" value="UniProtKB-UniRule"/>
</dbReference>
<dbReference type="PANTHER" id="PTHR23236">
    <property type="entry name" value="EUKARYOTIC TRANSLATION INITIATION FACTOR 4B/4H"/>
    <property type="match status" value="1"/>
</dbReference>
<dbReference type="AlphaFoldDB" id="A0A0L6UYR4"/>
<feature type="domain" description="RRM" evidence="5">
    <location>
        <begin position="87"/>
        <end position="164"/>
    </location>
</feature>
<evidence type="ECO:0000313" key="7">
    <source>
        <dbReference type="Proteomes" id="UP000037035"/>
    </source>
</evidence>
<evidence type="ECO:0000256" key="4">
    <source>
        <dbReference type="SAM" id="MobiDB-lite"/>
    </source>
</evidence>
<dbReference type="InterPro" id="IPR012677">
    <property type="entry name" value="Nucleotide-bd_a/b_plait_sf"/>
</dbReference>
<comment type="caution">
    <text evidence="6">The sequence shown here is derived from an EMBL/GenBank/DDBJ whole genome shotgun (WGS) entry which is preliminary data.</text>
</comment>
<organism evidence="6 7">
    <name type="scientific">Puccinia sorghi</name>
    <dbReference type="NCBI Taxonomy" id="27349"/>
    <lineage>
        <taxon>Eukaryota</taxon>
        <taxon>Fungi</taxon>
        <taxon>Dikarya</taxon>
        <taxon>Basidiomycota</taxon>
        <taxon>Pucciniomycotina</taxon>
        <taxon>Pucciniomycetes</taxon>
        <taxon>Pucciniales</taxon>
        <taxon>Pucciniaceae</taxon>
        <taxon>Puccinia</taxon>
    </lineage>
</organism>
<evidence type="ECO:0000256" key="2">
    <source>
        <dbReference type="ARBA" id="ARBA00022884"/>
    </source>
</evidence>
<dbReference type="InterPro" id="IPR000504">
    <property type="entry name" value="RRM_dom"/>
</dbReference>
<protein>
    <recommendedName>
        <fullName evidence="5">RRM domain-containing protein</fullName>
    </recommendedName>
</protein>
<feature type="domain" description="RRM" evidence="5">
    <location>
        <begin position="201"/>
        <end position="325"/>
    </location>
</feature>
<reference evidence="6 7" key="1">
    <citation type="submission" date="2015-08" db="EMBL/GenBank/DDBJ databases">
        <title>Next Generation Sequencing and Analysis of the Genome of Puccinia sorghi L Schw, the Causal Agent of Maize Common Rust.</title>
        <authorList>
            <person name="Rochi L."/>
            <person name="Burguener G."/>
            <person name="Darino M."/>
            <person name="Turjanski A."/>
            <person name="Kreff E."/>
            <person name="Dieguez M.J."/>
            <person name="Sacco F."/>
        </authorList>
    </citation>
    <scope>NUCLEOTIDE SEQUENCE [LARGE SCALE GENOMIC DNA]</scope>
    <source>
        <strain evidence="6 7">RO10H11247</strain>
    </source>
</reference>
<dbReference type="OrthoDB" id="439808at2759"/>
<gene>
    <name evidence="6" type="ORF">VP01_3167g5</name>
</gene>
<evidence type="ECO:0000256" key="1">
    <source>
        <dbReference type="ARBA" id="ARBA00022737"/>
    </source>
</evidence>
<feature type="compositionally biased region" description="Basic and acidic residues" evidence="4">
    <location>
        <begin position="391"/>
        <end position="402"/>
    </location>
</feature>
<feature type="region of interest" description="Disordered" evidence="4">
    <location>
        <begin position="164"/>
        <end position="184"/>
    </location>
</feature>
<feature type="compositionally biased region" description="Acidic residues" evidence="4">
    <location>
        <begin position="253"/>
        <end position="265"/>
    </location>
</feature>
<sequence length="434" mass="47744">MSREPSAIEQVEESHPEEDNSQLKTAKRKRKTATEADSLPKDGQSRLKSKRKRKNPELQKDTQTTASASALKNKGETIFTTTKRTKHGVWVGNLLFTTTAQELAKFLGAGPIVRLNMPAGKRQHEANTGFAYVDFATPEAVDAALDKSESLLGGRKLLIKRSSDYSGRPDLASTTTTSNPPQTLSKSVRKILDRQKQPPAPCLYFGNLGFETTSEGIVSMLHAHHQAQQVWNPKPATTPPSSLSKKQKSSDKDQDDDQDEDEDDGPVVSKTKPQTPLEEVGIRKVRMGTFAFVDFETIEQATKVLMNLKNHRLDGRNLTVEYASAEAVKRGGGSVRSMGLQKRDERRLTKTAPEWGGPKKPASSACRSRDPPNPPSTIIKDPHPPPPIIEELPRKPKKEFLGRQKPGAALANAQRAPIGIIKNPETIGKKTVFT</sequence>
<dbReference type="Gene3D" id="3.30.70.330">
    <property type="match status" value="2"/>
</dbReference>
<dbReference type="InterPro" id="IPR035979">
    <property type="entry name" value="RBD_domain_sf"/>
</dbReference>
<dbReference type="PROSITE" id="PS50102">
    <property type="entry name" value="RRM"/>
    <property type="match status" value="2"/>
</dbReference>
<dbReference type="SMART" id="SM00360">
    <property type="entry name" value="RRM"/>
    <property type="match status" value="2"/>
</dbReference>
<dbReference type="SUPFAM" id="SSF54928">
    <property type="entry name" value="RNA-binding domain, RBD"/>
    <property type="match status" value="2"/>
</dbReference>
<feature type="compositionally biased region" description="Polar residues" evidence="4">
    <location>
        <begin position="172"/>
        <end position="184"/>
    </location>
</feature>
<accession>A0A0L6UYR4</accession>
<keyword evidence="7" id="KW-1185">Reference proteome</keyword>
<name>A0A0L6UYR4_9BASI</name>
<evidence type="ECO:0000259" key="5">
    <source>
        <dbReference type="PROSITE" id="PS50102"/>
    </source>
</evidence>
<dbReference type="PANTHER" id="PTHR23236:SF119">
    <property type="entry name" value="NUCLEAR RNA-BINDING PROTEIN SART-3"/>
    <property type="match status" value="1"/>
</dbReference>